<dbReference type="Proteomes" id="UP000461276">
    <property type="component" value="Unassembled WGS sequence"/>
</dbReference>
<dbReference type="EMBL" id="WKMY01000011">
    <property type="protein sequence ID" value="MRY94548.1"/>
    <property type="molecule type" value="Genomic_DNA"/>
</dbReference>
<keyword evidence="1" id="KW-0472">Membrane</keyword>
<accession>A0A7K0GXD2</accession>
<evidence type="ECO:0000313" key="3">
    <source>
        <dbReference type="Proteomes" id="UP000461276"/>
    </source>
</evidence>
<comment type="caution">
    <text evidence="2">The sequence shown here is derived from an EMBL/GenBank/DDBJ whole genome shotgun (WGS) entry which is preliminary data.</text>
</comment>
<reference evidence="2 3" key="1">
    <citation type="journal article" date="2019" name="Nat. Med.">
        <title>A library of human gut bacterial isolates paired with longitudinal multiomics data enables mechanistic microbiome research.</title>
        <authorList>
            <person name="Poyet M."/>
            <person name="Groussin M."/>
            <person name="Gibbons S.M."/>
            <person name="Avila-Pacheco J."/>
            <person name="Jiang X."/>
            <person name="Kearney S.M."/>
            <person name="Perrotta A.R."/>
            <person name="Berdy B."/>
            <person name="Zhao S."/>
            <person name="Lieberman T.D."/>
            <person name="Swanson P.K."/>
            <person name="Smith M."/>
            <person name="Roesemann S."/>
            <person name="Alexander J.E."/>
            <person name="Rich S.A."/>
            <person name="Livny J."/>
            <person name="Vlamakis H."/>
            <person name="Clish C."/>
            <person name="Bullock K."/>
            <person name="Deik A."/>
            <person name="Scott J."/>
            <person name="Pierce K.A."/>
            <person name="Xavier R.J."/>
            <person name="Alm E.J."/>
        </authorList>
    </citation>
    <scope>NUCLEOTIDE SEQUENCE [LARGE SCALE GENOMIC DNA]</scope>
    <source>
        <strain evidence="2 3">BIOML-A9</strain>
    </source>
</reference>
<sequence length="47" mass="5559">MEGKLYERLKLAVFRRLFGVAWVFGLDWYGFLSKEVVAIRIIFSVSF</sequence>
<keyword evidence="1" id="KW-1133">Transmembrane helix</keyword>
<feature type="transmembrane region" description="Helical" evidence="1">
    <location>
        <begin position="12"/>
        <end position="31"/>
    </location>
</feature>
<organism evidence="2 3">
    <name type="scientific">Parabacteroides distasonis</name>
    <dbReference type="NCBI Taxonomy" id="823"/>
    <lineage>
        <taxon>Bacteria</taxon>
        <taxon>Pseudomonadati</taxon>
        <taxon>Bacteroidota</taxon>
        <taxon>Bacteroidia</taxon>
        <taxon>Bacteroidales</taxon>
        <taxon>Tannerellaceae</taxon>
        <taxon>Parabacteroides</taxon>
    </lineage>
</organism>
<proteinExistence type="predicted"/>
<dbReference type="RefSeq" id="WP_154395278.1">
    <property type="nucleotide sequence ID" value="NZ_CAXSSW010000012.1"/>
</dbReference>
<evidence type="ECO:0000256" key="1">
    <source>
        <dbReference type="SAM" id="Phobius"/>
    </source>
</evidence>
<evidence type="ECO:0000313" key="2">
    <source>
        <dbReference type="EMBL" id="MRY94548.1"/>
    </source>
</evidence>
<gene>
    <name evidence="2" type="ORF">GKD67_15210</name>
</gene>
<keyword evidence="1" id="KW-0812">Transmembrane</keyword>
<name>A0A7K0GXD2_PARDI</name>
<dbReference type="AlphaFoldDB" id="A0A7K0GXD2"/>
<protein>
    <submittedName>
        <fullName evidence="2">Uncharacterized protein</fullName>
    </submittedName>
</protein>